<reference evidence="1 2" key="1">
    <citation type="submission" date="2020-10" db="EMBL/GenBank/DDBJ databases">
        <title>Identification of Nocardia species via Next-generation sequencing and recognition of intraspecies genetic diversity.</title>
        <authorList>
            <person name="Li P."/>
            <person name="Li P."/>
            <person name="Lu B."/>
        </authorList>
    </citation>
    <scope>NUCLEOTIDE SEQUENCE [LARGE SCALE GENOMIC DNA]</scope>
    <source>
        <strain evidence="1 2">N-11</strain>
    </source>
</reference>
<evidence type="ECO:0000313" key="1">
    <source>
        <dbReference type="EMBL" id="MBF6228306.1"/>
    </source>
</evidence>
<gene>
    <name evidence="1" type="ORF">IU470_24750</name>
</gene>
<dbReference type="SUPFAM" id="SSF50475">
    <property type="entry name" value="FMN-binding split barrel"/>
    <property type="match status" value="1"/>
</dbReference>
<sequence>MTSNDVQIADQDIRHKLSGVLDYTTIDLATSKDGVNWCSNAFFAELDGDPFRLTLVLESGGRTLDSLRANPSIGVKIVPDGFLNPFAQGLGTAVVRTENNEREETFRSLLRKEPRIEPFLSTPIEAVEVHIDWWRVTHVQGGWLPGRVLHRPAAS</sequence>
<protein>
    <submittedName>
        <fullName evidence="1">Pyridoxamine 5'-phosphate oxidase family protein</fullName>
    </submittedName>
</protein>
<evidence type="ECO:0000313" key="2">
    <source>
        <dbReference type="Proteomes" id="UP000807309"/>
    </source>
</evidence>
<dbReference type="Proteomes" id="UP000807309">
    <property type="component" value="Unassembled WGS sequence"/>
</dbReference>
<name>A0ABS0CDG1_9NOCA</name>
<accession>A0ABS0CDG1</accession>
<dbReference type="EMBL" id="JADLRE010000021">
    <property type="protein sequence ID" value="MBF6228306.1"/>
    <property type="molecule type" value="Genomic_DNA"/>
</dbReference>
<dbReference type="RefSeq" id="WP_195035219.1">
    <property type="nucleotide sequence ID" value="NZ_JADLRE010000021.1"/>
</dbReference>
<organism evidence="1 2">
    <name type="scientific">Nocardia abscessus</name>
    <dbReference type="NCBI Taxonomy" id="120957"/>
    <lineage>
        <taxon>Bacteria</taxon>
        <taxon>Bacillati</taxon>
        <taxon>Actinomycetota</taxon>
        <taxon>Actinomycetes</taxon>
        <taxon>Mycobacteriales</taxon>
        <taxon>Nocardiaceae</taxon>
        <taxon>Nocardia</taxon>
    </lineage>
</organism>
<comment type="caution">
    <text evidence="1">The sequence shown here is derived from an EMBL/GenBank/DDBJ whole genome shotgun (WGS) entry which is preliminary data.</text>
</comment>
<keyword evidence="2" id="KW-1185">Reference proteome</keyword>
<proteinExistence type="predicted"/>